<evidence type="ECO:0000256" key="1">
    <source>
        <dbReference type="ARBA" id="ARBA00022801"/>
    </source>
</evidence>
<gene>
    <name evidence="6" type="ORF">ISF_08968</name>
</gene>
<dbReference type="AlphaFoldDB" id="A0A167LIM2"/>
<dbReference type="InterPro" id="IPR008139">
    <property type="entry name" value="SaposinB_dom"/>
</dbReference>
<evidence type="ECO:0000256" key="2">
    <source>
        <dbReference type="ARBA" id="ARBA00023157"/>
    </source>
</evidence>
<dbReference type="Pfam" id="PF00149">
    <property type="entry name" value="Metallophos"/>
    <property type="match status" value="1"/>
</dbReference>
<proteinExistence type="predicted"/>
<dbReference type="PROSITE" id="PS50015">
    <property type="entry name" value="SAP_B"/>
    <property type="match status" value="1"/>
</dbReference>
<protein>
    <submittedName>
        <fullName evidence="6">Sphingomyelin phosphodiesterase</fullName>
    </submittedName>
</protein>
<keyword evidence="2" id="KW-1015">Disulfide bond</keyword>
<dbReference type="SMART" id="SM00741">
    <property type="entry name" value="SapB"/>
    <property type="match status" value="1"/>
</dbReference>
<dbReference type="Gene3D" id="3.60.21.10">
    <property type="match status" value="1"/>
</dbReference>
<dbReference type="EMBL" id="AZHB01000039">
    <property type="protein sequence ID" value="OAA53127.1"/>
    <property type="molecule type" value="Genomic_DNA"/>
</dbReference>
<dbReference type="InterPro" id="IPR004843">
    <property type="entry name" value="Calcineurin-like_PHP"/>
</dbReference>
<feature type="signal peptide" evidence="4">
    <location>
        <begin position="1"/>
        <end position="24"/>
    </location>
</feature>
<keyword evidence="4" id="KW-0732">Signal</keyword>
<dbReference type="STRING" id="1081104.A0A167LIM2"/>
<evidence type="ECO:0000313" key="6">
    <source>
        <dbReference type="EMBL" id="OAA53127.1"/>
    </source>
</evidence>
<reference evidence="6 7" key="1">
    <citation type="journal article" date="2016" name="Genome Biol. Evol.">
        <title>Divergent and convergent evolution of fungal pathogenicity.</title>
        <authorList>
            <person name="Shang Y."/>
            <person name="Xiao G."/>
            <person name="Zheng P."/>
            <person name="Cen K."/>
            <person name="Zhan S."/>
            <person name="Wang C."/>
        </authorList>
    </citation>
    <scope>NUCLEOTIDE SEQUENCE [LARGE SCALE GENOMIC DNA]</scope>
    <source>
        <strain evidence="6 7">ARSEF 2679</strain>
    </source>
</reference>
<sequence>MRPHRFWGLSALLASPSALPSAQATQAAKHAILQGSLQAGTWAKQTKEVFELDSLNTCDACMNLLSVLEALSEHNENPVEALMKKLCISTTHFNERYCERVGQKHVPELMYIARGVDPYSPTAKQFCFSLFGVCDPPEVREWRFPFPSLPFCDEKDEPKAIIPKKPKKPKKQKRPLRIVHFTDIHYDKEYWPGTSTTCDYPRCCRLAPWAPFEDSWNPPPRPWPENIQSPAGWNGEHNCGTPQGLELSMYNKIKEVLDRRHYRKQGWDGRGPMILFTGDISHQLISDISGSIATNYTDRFYGPRMKWLSEPYYWIFGTLGNHDAHSVNIFEPTQMGWSTRWLYNVTGTGLAQYLGWDVKRQMLKHGAYSTRVRGLNLRIISLNTNLYSRLNWALYLLNGARDPDGQLYWLAQELDRAEKAGQPVYIIGHMHFGHPDALPDQSNYFDQIVRRYASTIRGMFFGHTHLDEFAVSYSDPARRDADHAAAVSYIGPSLSPDTGMPAFRVYDVDPDTFAVRDFVTYIADMEDPAFQREEGPRWTRYYSAKEAYGWAASPPLGEEDGLTPAFWHNLTEAFERNATLFDEFVLRKTRGWIRDKCEGECKEKELCQLRAGRSQDGCSVRGEGIVWGFGEPFKVGNGSRGGGEKERRGVDSRACAETELPDVIGGLLSRGDLLEELQARFVAGNGTIRPWEEARPEVCERSTVVMPRGWNATGNCVDREATKEPFETAAGED</sequence>
<organism evidence="6 7">
    <name type="scientific">Cordyceps fumosorosea (strain ARSEF 2679)</name>
    <name type="common">Isaria fumosorosea</name>
    <dbReference type="NCBI Taxonomy" id="1081104"/>
    <lineage>
        <taxon>Eukaryota</taxon>
        <taxon>Fungi</taxon>
        <taxon>Dikarya</taxon>
        <taxon>Ascomycota</taxon>
        <taxon>Pezizomycotina</taxon>
        <taxon>Sordariomycetes</taxon>
        <taxon>Hypocreomycetidae</taxon>
        <taxon>Hypocreales</taxon>
        <taxon>Cordycipitaceae</taxon>
        <taxon>Cordyceps</taxon>
    </lineage>
</organism>
<dbReference type="OrthoDB" id="282973at2759"/>
<dbReference type="PANTHER" id="PTHR10340:SF34">
    <property type="entry name" value="SPHINGOMYELIN PHOSPHODIESTERASE"/>
    <property type="match status" value="1"/>
</dbReference>
<dbReference type="GeneID" id="30025260"/>
<evidence type="ECO:0000256" key="4">
    <source>
        <dbReference type="SAM" id="SignalP"/>
    </source>
</evidence>
<keyword evidence="1" id="KW-0378">Hydrolase</keyword>
<feature type="chain" id="PRO_5007889893" evidence="4">
    <location>
        <begin position="25"/>
        <end position="733"/>
    </location>
</feature>
<evidence type="ECO:0000256" key="3">
    <source>
        <dbReference type="ARBA" id="ARBA00023180"/>
    </source>
</evidence>
<dbReference type="InterPro" id="IPR029052">
    <property type="entry name" value="Metallo-depent_PP-like"/>
</dbReference>
<keyword evidence="7" id="KW-1185">Reference proteome</keyword>
<feature type="domain" description="Saposin B-type" evidence="5">
    <location>
        <begin position="54"/>
        <end position="138"/>
    </location>
</feature>
<keyword evidence="3" id="KW-0325">Glycoprotein</keyword>
<dbReference type="PANTHER" id="PTHR10340">
    <property type="entry name" value="SPHINGOMYELIN PHOSPHODIESTERASE"/>
    <property type="match status" value="1"/>
</dbReference>
<dbReference type="CDD" id="cd00842">
    <property type="entry name" value="MPP_ASMase"/>
    <property type="match status" value="1"/>
</dbReference>
<name>A0A167LIM2_CORFA</name>
<accession>A0A167LIM2</accession>
<evidence type="ECO:0000313" key="7">
    <source>
        <dbReference type="Proteomes" id="UP000076744"/>
    </source>
</evidence>
<evidence type="ECO:0000259" key="5">
    <source>
        <dbReference type="PROSITE" id="PS50015"/>
    </source>
</evidence>
<comment type="caution">
    <text evidence="6">The sequence shown here is derived from an EMBL/GenBank/DDBJ whole genome shotgun (WGS) entry which is preliminary data.</text>
</comment>
<dbReference type="RefSeq" id="XP_018700199.1">
    <property type="nucleotide sequence ID" value="XM_018852571.1"/>
</dbReference>
<dbReference type="SUPFAM" id="SSF56300">
    <property type="entry name" value="Metallo-dependent phosphatases"/>
    <property type="match status" value="1"/>
</dbReference>
<dbReference type="InterPro" id="IPR041805">
    <property type="entry name" value="ASMase/PPN1_MPP"/>
</dbReference>
<dbReference type="GO" id="GO:0008081">
    <property type="term" value="F:phosphoric diester hydrolase activity"/>
    <property type="evidence" value="ECO:0007669"/>
    <property type="project" value="TreeGrafter"/>
</dbReference>
<dbReference type="Proteomes" id="UP000076744">
    <property type="component" value="Unassembled WGS sequence"/>
</dbReference>